<dbReference type="GeneID" id="56032237"/>
<organism evidence="1 2">
    <name type="scientific">Natrinema halophilum</name>
    <dbReference type="NCBI Taxonomy" id="1699371"/>
    <lineage>
        <taxon>Archaea</taxon>
        <taxon>Methanobacteriati</taxon>
        <taxon>Methanobacteriota</taxon>
        <taxon>Stenosarchaea group</taxon>
        <taxon>Halobacteria</taxon>
        <taxon>Halobacteriales</taxon>
        <taxon>Natrialbaceae</taxon>
        <taxon>Natrinema</taxon>
    </lineage>
</organism>
<dbReference type="KEGG" id="haly:HYG82_03060"/>
<dbReference type="Proteomes" id="UP000509241">
    <property type="component" value="Chromosome"/>
</dbReference>
<evidence type="ECO:0000313" key="1">
    <source>
        <dbReference type="EMBL" id="QLG47895.1"/>
    </source>
</evidence>
<dbReference type="RefSeq" id="WP_179259637.1">
    <property type="nucleotide sequence ID" value="NZ_CP058601.1"/>
</dbReference>
<dbReference type="EMBL" id="CP058601">
    <property type="protein sequence ID" value="QLG47895.1"/>
    <property type="molecule type" value="Genomic_DNA"/>
</dbReference>
<accession>A0A7D5H5A1</accession>
<protein>
    <submittedName>
        <fullName evidence="1">Uncharacterized protein</fullName>
    </submittedName>
</protein>
<dbReference type="OrthoDB" id="195703at2157"/>
<proteinExistence type="predicted"/>
<sequence length="173" mass="19578">MVQDEVGWVLETIKSNYPVAWPTDDEGDPELYRINRDEPETLETGERSKTIELTKASAIGASLANRDTQPVGTEYDHRVETTISCRLEGVTGRSGEFGRIDSAAGFEQLVRYIQHAINAERSYPTVDDVGQDDIGSVAYHSLFVENETDLSHEERDYFRRDWDVRFVGFSSLP</sequence>
<name>A0A7D5H5A1_9EURY</name>
<evidence type="ECO:0000313" key="2">
    <source>
        <dbReference type="Proteomes" id="UP000509241"/>
    </source>
</evidence>
<dbReference type="AlphaFoldDB" id="A0A7D5H5A1"/>
<keyword evidence="2" id="KW-1185">Reference proteome</keyword>
<reference evidence="1 2" key="1">
    <citation type="submission" date="2020-07" db="EMBL/GenBank/DDBJ databases">
        <authorList>
            <person name="Cui H."/>
        </authorList>
    </citation>
    <scope>NUCLEOTIDE SEQUENCE [LARGE SCALE GENOMIC DNA]</scope>
    <source>
        <strain evidence="1 2">YPL8</strain>
    </source>
</reference>
<gene>
    <name evidence="1" type="ORF">HYG82_03060</name>
</gene>